<reference evidence="1 2" key="1">
    <citation type="submission" date="2018-04" db="EMBL/GenBank/DDBJ databases">
        <title>The genome of golden apple snail Pomacea canaliculata provides insight into stress tolerance and invasive adaptation.</title>
        <authorList>
            <person name="Liu C."/>
            <person name="Liu B."/>
            <person name="Ren Y."/>
            <person name="Zhang Y."/>
            <person name="Wang H."/>
            <person name="Li S."/>
            <person name="Jiang F."/>
            <person name="Yin L."/>
            <person name="Zhang G."/>
            <person name="Qian W."/>
            <person name="Fan W."/>
        </authorList>
    </citation>
    <scope>NUCLEOTIDE SEQUENCE [LARGE SCALE GENOMIC DNA]</scope>
    <source>
        <strain evidence="1">SZHN2017</strain>
        <tissue evidence="1">Muscle</tissue>
    </source>
</reference>
<evidence type="ECO:0008006" key="3">
    <source>
        <dbReference type="Google" id="ProtNLM"/>
    </source>
</evidence>
<evidence type="ECO:0000313" key="1">
    <source>
        <dbReference type="EMBL" id="PVD24381.1"/>
    </source>
</evidence>
<gene>
    <name evidence="1" type="ORF">C0Q70_14863</name>
</gene>
<dbReference type="AlphaFoldDB" id="A0A2T7NT89"/>
<dbReference type="EMBL" id="PZQS01000009">
    <property type="protein sequence ID" value="PVD24381.1"/>
    <property type="molecule type" value="Genomic_DNA"/>
</dbReference>
<accession>A0A2T7NT89</accession>
<keyword evidence="2" id="KW-1185">Reference proteome</keyword>
<evidence type="ECO:0000313" key="2">
    <source>
        <dbReference type="Proteomes" id="UP000245119"/>
    </source>
</evidence>
<protein>
    <recommendedName>
        <fullName evidence="3">SLC26A/SulP transporter domain-containing protein</fullName>
    </recommendedName>
</protein>
<sequence length="123" mass="14164">MPEDLQTEEPEFRISLFELSTSTEAAKRVIRKRLRRKKARMKMTRNSILKQSLRKMKETCQSCACSWTCARTYLRRFFPFVSILNGYSALYDLPCDLIAGLTVGIMHIPQGEVAKGQGQEDEL</sequence>
<name>A0A2T7NT89_POMCA</name>
<comment type="caution">
    <text evidence="1">The sequence shown here is derived from an EMBL/GenBank/DDBJ whole genome shotgun (WGS) entry which is preliminary data.</text>
</comment>
<dbReference type="OrthoDB" id="288203at2759"/>
<dbReference type="Proteomes" id="UP000245119">
    <property type="component" value="Linkage Group LG9"/>
</dbReference>
<organism evidence="1 2">
    <name type="scientific">Pomacea canaliculata</name>
    <name type="common">Golden apple snail</name>
    <dbReference type="NCBI Taxonomy" id="400727"/>
    <lineage>
        <taxon>Eukaryota</taxon>
        <taxon>Metazoa</taxon>
        <taxon>Spiralia</taxon>
        <taxon>Lophotrochozoa</taxon>
        <taxon>Mollusca</taxon>
        <taxon>Gastropoda</taxon>
        <taxon>Caenogastropoda</taxon>
        <taxon>Architaenioglossa</taxon>
        <taxon>Ampullarioidea</taxon>
        <taxon>Ampullariidae</taxon>
        <taxon>Pomacea</taxon>
    </lineage>
</organism>
<proteinExistence type="predicted"/>